<dbReference type="GO" id="GO:0007165">
    <property type="term" value="P:signal transduction"/>
    <property type="evidence" value="ECO:0007669"/>
    <property type="project" value="UniProtKB-KW"/>
</dbReference>
<sequence length="259" mass="29910">MVLNFYLLVGVTFIVFTCLLPFVIDVKLAIPPPYDMGNFDFFYKVIHFGVMFYLFLNSVICDVLYITILGLCIAQLVILQEKLLDISVETNSAEPHNQRRFHSEVEKDLKQIIILHMMINKFVKKLSTLLSLPLFIQYCCGCLIVCNTILQLTFSNNIDTTDGVNLITYSAATLSQLVLYHWMGNEIMFKSNKIIESCYLSQWYQLNPYCQKFILMLMESAKRPLVIEVYSLVHISVDSLAVIIKWSYSLFAVTKARYN</sequence>
<organism evidence="11 12">
    <name type="scientific">Popillia japonica</name>
    <name type="common">Japanese beetle</name>
    <dbReference type="NCBI Taxonomy" id="7064"/>
    <lineage>
        <taxon>Eukaryota</taxon>
        <taxon>Metazoa</taxon>
        <taxon>Ecdysozoa</taxon>
        <taxon>Arthropoda</taxon>
        <taxon>Hexapoda</taxon>
        <taxon>Insecta</taxon>
        <taxon>Pterygota</taxon>
        <taxon>Neoptera</taxon>
        <taxon>Endopterygota</taxon>
        <taxon>Coleoptera</taxon>
        <taxon>Polyphaga</taxon>
        <taxon>Scarabaeiformia</taxon>
        <taxon>Scarabaeidae</taxon>
        <taxon>Rutelinae</taxon>
        <taxon>Popillia</taxon>
    </lineage>
</organism>
<evidence type="ECO:0000313" key="12">
    <source>
        <dbReference type="Proteomes" id="UP001458880"/>
    </source>
</evidence>
<evidence type="ECO:0000256" key="4">
    <source>
        <dbReference type="ARBA" id="ARBA00022692"/>
    </source>
</evidence>
<evidence type="ECO:0000256" key="1">
    <source>
        <dbReference type="ARBA" id="ARBA00004651"/>
    </source>
</evidence>
<evidence type="ECO:0000256" key="7">
    <source>
        <dbReference type="ARBA" id="ARBA00023136"/>
    </source>
</evidence>
<dbReference type="EMBL" id="JASPKY010000138">
    <property type="protein sequence ID" value="KAK9731034.1"/>
    <property type="molecule type" value="Genomic_DNA"/>
</dbReference>
<gene>
    <name evidence="11" type="ORF">QE152_g14018</name>
</gene>
<keyword evidence="6 10" id="KW-1133">Transmembrane helix</keyword>
<keyword evidence="8 11" id="KW-0675">Receptor</keyword>
<evidence type="ECO:0000256" key="5">
    <source>
        <dbReference type="ARBA" id="ARBA00022725"/>
    </source>
</evidence>
<dbReference type="GO" id="GO:0005549">
    <property type="term" value="F:odorant binding"/>
    <property type="evidence" value="ECO:0007669"/>
    <property type="project" value="InterPro"/>
</dbReference>
<dbReference type="PANTHER" id="PTHR21137:SF35">
    <property type="entry name" value="ODORANT RECEPTOR 19A-RELATED"/>
    <property type="match status" value="1"/>
</dbReference>
<evidence type="ECO:0000256" key="8">
    <source>
        <dbReference type="ARBA" id="ARBA00023170"/>
    </source>
</evidence>
<evidence type="ECO:0000313" key="11">
    <source>
        <dbReference type="EMBL" id="KAK9731034.1"/>
    </source>
</evidence>
<evidence type="ECO:0000256" key="10">
    <source>
        <dbReference type="SAM" id="Phobius"/>
    </source>
</evidence>
<dbReference type="GO" id="GO:0005886">
    <property type="term" value="C:plasma membrane"/>
    <property type="evidence" value="ECO:0007669"/>
    <property type="project" value="UniProtKB-SubCell"/>
</dbReference>
<keyword evidence="3" id="KW-0716">Sensory transduction</keyword>
<feature type="transmembrane region" description="Helical" evidence="10">
    <location>
        <begin position="7"/>
        <end position="30"/>
    </location>
</feature>
<evidence type="ECO:0000256" key="2">
    <source>
        <dbReference type="ARBA" id="ARBA00022475"/>
    </source>
</evidence>
<name>A0AAW1L8B4_POPJA</name>
<evidence type="ECO:0000256" key="6">
    <source>
        <dbReference type="ARBA" id="ARBA00022989"/>
    </source>
</evidence>
<protein>
    <submittedName>
        <fullName evidence="11">7tm Odorant receptor</fullName>
    </submittedName>
</protein>
<keyword evidence="4 10" id="KW-0812">Transmembrane</keyword>
<keyword evidence="7 10" id="KW-0472">Membrane</keyword>
<dbReference type="GO" id="GO:0004984">
    <property type="term" value="F:olfactory receptor activity"/>
    <property type="evidence" value="ECO:0007669"/>
    <property type="project" value="InterPro"/>
</dbReference>
<comment type="subcellular location">
    <subcellularLocation>
        <location evidence="1">Cell membrane</location>
        <topology evidence="1">Multi-pass membrane protein</topology>
    </subcellularLocation>
</comment>
<keyword evidence="5" id="KW-0552">Olfaction</keyword>
<dbReference type="PANTHER" id="PTHR21137">
    <property type="entry name" value="ODORANT RECEPTOR"/>
    <property type="match status" value="1"/>
</dbReference>
<dbReference type="InterPro" id="IPR004117">
    <property type="entry name" value="7tm6_olfct_rcpt"/>
</dbReference>
<feature type="transmembrane region" description="Helical" evidence="10">
    <location>
        <begin position="166"/>
        <end position="183"/>
    </location>
</feature>
<feature type="transmembrane region" description="Helical" evidence="10">
    <location>
        <begin position="50"/>
        <end position="79"/>
    </location>
</feature>
<dbReference type="Pfam" id="PF02949">
    <property type="entry name" value="7tm_6"/>
    <property type="match status" value="1"/>
</dbReference>
<keyword evidence="12" id="KW-1185">Reference proteome</keyword>
<dbReference type="AlphaFoldDB" id="A0AAW1L8B4"/>
<proteinExistence type="predicted"/>
<evidence type="ECO:0000256" key="9">
    <source>
        <dbReference type="ARBA" id="ARBA00023224"/>
    </source>
</evidence>
<feature type="transmembrane region" description="Helical" evidence="10">
    <location>
        <begin position="126"/>
        <end position="154"/>
    </location>
</feature>
<keyword evidence="2" id="KW-1003">Cell membrane</keyword>
<comment type="caution">
    <text evidence="11">The sequence shown here is derived from an EMBL/GenBank/DDBJ whole genome shotgun (WGS) entry which is preliminary data.</text>
</comment>
<evidence type="ECO:0000256" key="3">
    <source>
        <dbReference type="ARBA" id="ARBA00022606"/>
    </source>
</evidence>
<accession>A0AAW1L8B4</accession>
<keyword evidence="9" id="KW-0807">Transducer</keyword>
<reference evidence="11 12" key="1">
    <citation type="journal article" date="2024" name="BMC Genomics">
        <title>De novo assembly and annotation of Popillia japonica's genome with initial clues to its potential as an invasive pest.</title>
        <authorList>
            <person name="Cucini C."/>
            <person name="Boschi S."/>
            <person name="Funari R."/>
            <person name="Cardaioli E."/>
            <person name="Iannotti N."/>
            <person name="Marturano G."/>
            <person name="Paoli F."/>
            <person name="Bruttini M."/>
            <person name="Carapelli A."/>
            <person name="Frati F."/>
            <person name="Nardi F."/>
        </authorList>
    </citation>
    <scope>NUCLEOTIDE SEQUENCE [LARGE SCALE GENOMIC DNA]</scope>
    <source>
        <strain evidence="11">DMR45628</strain>
    </source>
</reference>
<dbReference type="Proteomes" id="UP001458880">
    <property type="component" value="Unassembled WGS sequence"/>
</dbReference>